<dbReference type="RefSeq" id="WP_143017832.1">
    <property type="nucleotide sequence ID" value="NZ_FNJN01000002.1"/>
</dbReference>
<protein>
    <submittedName>
        <fullName evidence="1">Uncharacterized protein</fullName>
    </submittedName>
</protein>
<sequence>MSTPASEVYVVAGEPRRGNALRWVATFALGLLHIEDDAPSVTETVIRRVDGSLVKRLKPGSVAHFEVQISEATEDLLEMDAVPFARKWIADPA</sequence>
<dbReference type="AlphaFoldDB" id="A0A1H0MMK0"/>
<gene>
    <name evidence="1" type="ORF">SAMN04487788_1051</name>
</gene>
<dbReference type="EMBL" id="FNJN01000002">
    <property type="protein sequence ID" value="SDO81564.1"/>
    <property type="molecule type" value="Genomic_DNA"/>
</dbReference>
<reference evidence="1 2" key="1">
    <citation type="submission" date="2016-10" db="EMBL/GenBank/DDBJ databases">
        <authorList>
            <person name="de Groot N.N."/>
        </authorList>
    </citation>
    <scope>NUCLEOTIDE SEQUENCE [LARGE SCALE GENOMIC DNA]</scope>
    <source>
        <strain evidence="1 2">StLB037</strain>
    </source>
</reference>
<evidence type="ECO:0000313" key="2">
    <source>
        <dbReference type="Proteomes" id="UP000186456"/>
    </source>
</evidence>
<dbReference type="Proteomes" id="UP000186456">
    <property type="component" value="Unassembled WGS sequence"/>
</dbReference>
<evidence type="ECO:0000313" key="1">
    <source>
        <dbReference type="EMBL" id="SDO81564.1"/>
    </source>
</evidence>
<organism evidence="1 2">
    <name type="scientific">Microbacterium testaceum (strain StLB037)</name>
    <dbReference type="NCBI Taxonomy" id="979556"/>
    <lineage>
        <taxon>Bacteria</taxon>
        <taxon>Bacillati</taxon>
        <taxon>Actinomycetota</taxon>
        <taxon>Actinomycetes</taxon>
        <taxon>Micrococcales</taxon>
        <taxon>Microbacteriaceae</taxon>
        <taxon>Microbacterium</taxon>
    </lineage>
</organism>
<accession>A0A1H0MMK0</accession>
<name>A0A1H0MMK0_MICTS</name>
<proteinExistence type="predicted"/>